<dbReference type="EMBL" id="CAJNNW010029038">
    <property type="protein sequence ID" value="CAE8698698.1"/>
    <property type="molecule type" value="Genomic_DNA"/>
</dbReference>
<dbReference type="Proteomes" id="UP000626109">
    <property type="component" value="Unassembled WGS sequence"/>
</dbReference>
<feature type="non-terminal residue" evidence="2">
    <location>
        <position position="1"/>
    </location>
</feature>
<organism evidence="2 3">
    <name type="scientific">Polarella glacialis</name>
    <name type="common">Dinoflagellate</name>
    <dbReference type="NCBI Taxonomy" id="89957"/>
    <lineage>
        <taxon>Eukaryota</taxon>
        <taxon>Sar</taxon>
        <taxon>Alveolata</taxon>
        <taxon>Dinophyceae</taxon>
        <taxon>Suessiales</taxon>
        <taxon>Suessiaceae</taxon>
        <taxon>Polarella</taxon>
    </lineage>
</organism>
<feature type="region of interest" description="Disordered" evidence="1">
    <location>
        <begin position="257"/>
        <end position="321"/>
    </location>
</feature>
<name>A0A813K6T6_POLGL</name>
<evidence type="ECO:0000256" key="1">
    <source>
        <dbReference type="SAM" id="MobiDB-lite"/>
    </source>
</evidence>
<sequence length="341" mass="36465">VQGLMSDKLDGLRFEWKAALDEERERASDRVQAMGRALTREFEQSVVSQATAEARALMNLELDSRLKDFSHGLSGLGRELEVLRSRGQGQACTEGQQVHNRLKSLEDALTDRATADGESVENRCVAISHRLGRVAGDAKVQAEKLDTLQQQFQVLSDSLRTKLQALIHKVDGKCMEGLLPILEGIGAALKEMPSLKPGSLDKTSSSCWADTTLGSGISAPNLVSTGPQVLAATDNVEAIIRENRRLREEILGMKHSASQSKDFVPGRSMHLPVGPGGSASPASPPREISFSAGGRSPCFSSARQSLPQGMARQANPSSGSFCASPTCAPRLGYSASSPVPF</sequence>
<feature type="non-terminal residue" evidence="2">
    <location>
        <position position="341"/>
    </location>
</feature>
<evidence type="ECO:0000313" key="2">
    <source>
        <dbReference type="EMBL" id="CAE8698698.1"/>
    </source>
</evidence>
<reference evidence="2" key="1">
    <citation type="submission" date="2021-02" db="EMBL/GenBank/DDBJ databases">
        <authorList>
            <person name="Dougan E. K."/>
            <person name="Rhodes N."/>
            <person name="Thang M."/>
            <person name="Chan C."/>
        </authorList>
    </citation>
    <scope>NUCLEOTIDE SEQUENCE</scope>
</reference>
<gene>
    <name evidence="2" type="ORF">PGLA2088_LOCUS30851</name>
</gene>
<comment type="caution">
    <text evidence="2">The sequence shown here is derived from an EMBL/GenBank/DDBJ whole genome shotgun (WGS) entry which is preliminary data.</text>
</comment>
<accession>A0A813K6T6</accession>
<feature type="compositionally biased region" description="Polar residues" evidence="1">
    <location>
        <begin position="298"/>
        <end position="307"/>
    </location>
</feature>
<dbReference type="AlphaFoldDB" id="A0A813K6T6"/>
<evidence type="ECO:0000313" key="3">
    <source>
        <dbReference type="Proteomes" id="UP000626109"/>
    </source>
</evidence>
<proteinExistence type="predicted"/>
<protein>
    <submittedName>
        <fullName evidence="2">Uncharacterized protein</fullName>
    </submittedName>
</protein>